<feature type="region of interest" description="Disordered" evidence="1">
    <location>
        <begin position="143"/>
        <end position="170"/>
    </location>
</feature>
<keyword evidence="4" id="KW-1185">Reference proteome</keyword>
<dbReference type="Proteomes" id="UP000192342">
    <property type="component" value="Unassembled WGS sequence"/>
</dbReference>
<name>A0A1Y1SEM3_9GAMM</name>
<evidence type="ECO:0000313" key="4">
    <source>
        <dbReference type="Proteomes" id="UP000192342"/>
    </source>
</evidence>
<keyword evidence="2" id="KW-1133">Transmembrane helix</keyword>
<evidence type="ECO:0000256" key="2">
    <source>
        <dbReference type="SAM" id="Phobius"/>
    </source>
</evidence>
<proteinExistence type="predicted"/>
<keyword evidence="2" id="KW-0472">Membrane</keyword>
<keyword evidence="2" id="KW-0812">Transmembrane</keyword>
<accession>A0A1Y1SEM3</accession>
<sequence>MEKKLVRIWRFVALCLTVLLLSSLGGFLAYLVLHFWVKPQTPAPTDAVGIANTYIVFTSLIFMGFTVVLALVGVIFAQQFSITKQTHVQHLFNELEGSLELNHDDTAVKLLDGALRNKDVQRHVARKLDEKIRQLLSEEKQRAQAQAADGASTSNAVDSLLSKVDNDGVE</sequence>
<comment type="caution">
    <text evidence="3">The sequence shown here is derived from an EMBL/GenBank/DDBJ whole genome shotgun (WGS) entry which is preliminary data.</text>
</comment>
<protein>
    <submittedName>
        <fullName evidence="3">Uncharacterized protein</fullName>
    </submittedName>
</protein>
<dbReference type="EMBL" id="AQQV01000002">
    <property type="protein sequence ID" value="ORE87143.1"/>
    <property type="molecule type" value="Genomic_DNA"/>
</dbReference>
<feature type="transmembrane region" description="Helical" evidence="2">
    <location>
        <begin position="12"/>
        <end position="33"/>
    </location>
</feature>
<feature type="transmembrane region" description="Helical" evidence="2">
    <location>
        <begin position="53"/>
        <end position="77"/>
    </location>
</feature>
<evidence type="ECO:0000256" key="1">
    <source>
        <dbReference type="SAM" id="MobiDB-lite"/>
    </source>
</evidence>
<dbReference type="AlphaFoldDB" id="A0A1Y1SEM3"/>
<gene>
    <name evidence="3" type="ORF">ATO7_08887</name>
</gene>
<dbReference type="STRING" id="1317117.ATO7_08887"/>
<reference evidence="3 4" key="1">
    <citation type="submission" date="2013-04" db="EMBL/GenBank/DDBJ databases">
        <title>Oceanococcus atlanticus 22II-S10r2 Genome Sequencing.</title>
        <authorList>
            <person name="Lai Q."/>
            <person name="Li G."/>
            <person name="Shao Z."/>
        </authorList>
    </citation>
    <scope>NUCLEOTIDE SEQUENCE [LARGE SCALE GENOMIC DNA]</scope>
    <source>
        <strain evidence="3 4">22II-S10r2</strain>
    </source>
</reference>
<evidence type="ECO:0000313" key="3">
    <source>
        <dbReference type="EMBL" id="ORE87143.1"/>
    </source>
</evidence>
<organism evidence="3 4">
    <name type="scientific">Oceanococcus atlanticus</name>
    <dbReference type="NCBI Taxonomy" id="1317117"/>
    <lineage>
        <taxon>Bacteria</taxon>
        <taxon>Pseudomonadati</taxon>
        <taxon>Pseudomonadota</taxon>
        <taxon>Gammaproteobacteria</taxon>
        <taxon>Chromatiales</taxon>
        <taxon>Oceanococcaceae</taxon>
        <taxon>Oceanococcus</taxon>
    </lineage>
</organism>